<dbReference type="AlphaFoldDB" id="A0A1M7Z717"/>
<name>A0A1M7Z717_9BACT</name>
<keyword evidence="2" id="KW-1185">Reference proteome</keyword>
<dbReference type="PANTHER" id="PTHR33706">
    <property type="entry name" value="MORN VARIANT REPEAT PROTEIN"/>
    <property type="match status" value="1"/>
</dbReference>
<dbReference type="Pfam" id="PF07661">
    <property type="entry name" value="MORN_2"/>
    <property type="match status" value="6"/>
</dbReference>
<dbReference type="Gene3D" id="3.90.930.1">
    <property type="match status" value="1"/>
</dbReference>
<dbReference type="PANTHER" id="PTHR33706:SF1">
    <property type="entry name" value="TPR REPEAT PROTEIN"/>
    <property type="match status" value="1"/>
</dbReference>
<evidence type="ECO:0000313" key="2">
    <source>
        <dbReference type="Proteomes" id="UP000184609"/>
    </source>
</evidence>
<dbReference type="Proteomes" id="UP000184609">
    <property type="component" value="Unassembled WGS sequence"/>
</dbReference>
<protein>
    <submittedName>
        <fullName evidence="1">Antitoxin component YwqK of the YwqJK toxin-antitoxin module</fullName>
    </submittedName>
</protein>
<dbReference type="SUPFAM" id="SSF82185">
    <property type="entry name" value="Histone H3 K4-specific methyltransferase SET7/9 N-terminal domain"/>
    <property type="match status" value="5"/>
</dbReference>
<sequence>MRTIDKFDQLKIARLAIRLEHEKIFMRKLIILLLFISSPLFAQQNQLVRIYSSDSSIVATGVINNNQRQGLWEFSNPKTNTVLLKGNYENGKRVGTWLTFFQDGKRQVEAEYKDGVLFGPAMVFDADGALKRSMVFQDSVLVGKYIEYYGKTGQPDYIKAMQPYSEGQFEKGKKTGQWVTYHPFGEVAIREFYVDNKKDGPYLEYDMEGKLEVEAIYKDGQLEGEYTSYSDYNVLETGNYKNGKKVGSWVRYFPYTKILEANEFYDDNGNRVGTWKYYYDNRRLARIENYESGIAVGTWEEYYPNKAIAKRKTFELGVPVGKYEEFFDDGAPSVQGQYANGMKTGLWKSFFPDGQLFSIGEYRNDLKTGLWKYFNKIGLLIAEGEYDLGMENGQWVYYYDGGQLKSMGAYKLGFEDGIWGLFYDNKTLTQEEFWDNGRLINISEYHNYDGTGTLDKGTLKDGNGTRITYYTNGKKESEGQYLSGKAEGLWTFFHENGRKASEGQMKDGKKEGPWRYYNSAGRLEDLINYKDDEIVEQEENTLSRNLDFSPFI</sequence>
<dbReference type="STRING" id="1073327.SAMN04488108_0984"/>
<reference evidence="2" key="1">
    <citation type="submission" date="2016-12" db="EMBL/GenBank/DDBJ databases">
        <authorList>
            <person name="Varghese N."/>
            <person name="Submissions S."/>
        </authorList>
    </citation>
    <scope>NUCLEOTIDE SEQUENCE [LARGE SCALE GENOMIC DNA]</scope>
    <source>
        <strain evidence="2">DSM 25035</strain>
    </source>
</reference>
<organism evidence="1 2">
    <name type="scientific">Algoriphagus zhangzhouensis</name>
    <dbReference type="NCBI Taxonomy" id="1073327"/>
    <lineage>
        <taxon>Bacteria</taxon>
        <taxon>Pseudomonadati</taxon>
        <taxon>Bacteroidota</taxon>
        <taxon>Cytophagia</taxon>
        <taxon>Cytophagales</taxon>
        <taxon>Cyclobacteriaceae</taxon>
        <taxon>Algoriphagus</taxon>
    </lineage>
</organism>
<evidence type="ECO:0000313" key="1">
    <source>
        <dbReference type="EMBL" id="SHO60723.1"/>
    </source>
</evidence>
<proteinExistence type="predicted"/>
<gene>
    <name evidence="1" type="ORF">SAMN04488108_0984</name>
</gene>
<accession>A0A1M7Z717</accession>
<dbReference type="Gene3D" id="2.20.110.10">
    <property type="entry name" value="Histone H3 K4-specific methyltransferase SET7/9 N-terminal domain"/>
    <property type="match status" value="4"/>
</dbReference>
<dbReference type="EMBL" id="FRXN01000001">
    <property type="protein sequence ID" value="SHO60723.1"/>
    <property type="molecule type" value="Genomic_DNA"/>
</dbReference>
<dbReference type="InterPro" id="IPR011652">
    <property type="entry name" value="MORN_2"/>
</dbReference>